<reference evidence="4" key="1">
    <citation type="submission" date="2020-10" db="EMBL/GenBank/DDBJ databases">
        <title>Taxonomic study of unclassified bacteria belonging to the class Ktedonobacteria.</title>
        <authorList>
            <person name="Yabe S."/>
            <person name="Wang C.M."/>
            <person name="Zheng Y."/>
            <person name="Sakai Y."/>
            <person name="Cavaletti L."/>
            <person name="Monciardini P."/>
            <person name="Donadio S."/>
        </authorList>
    </citation>
    <scope>NUCLEOTIDE SEQUENCE</scope>
    <source>
        <strain evidence="4">ID150040</strain>
    </source>
</reference>
<dbReference type="EMBL" id="BNJK01000001">
    <property type="protein sequence ID" value="GHO97460.1"/>
    <property type="molecule type" value="Genomic_DNA"/>
</dbReference>
<dbReference type="InterPro" id="IPR036188">
    <property type="entry name" value="FAD/NAD-bd_sf"/>
</dbReference>
<accession>A0A8J3IS25</accession>
<gene>
    <name evidence="4" type="ORF">KSF_075080</name>
</gene>
<dbReference type="PANTHER" id="PTHR43747">
    <property type="entry name" value="FAD-BINDING PROTEIN"/>
    <property type="match status" value="1"/>
</dbReference>
<evidence type="ECO:0000256" key="2">
    <source>
        <dbReference type="ARBA" id="ARBA00023033"/>
    </source>
</evidence>
<comment type="caution">
    <text evidence="4">The sequence shown here is derived from an EMBL/GenBank/DDBJ whole genome shotgun (WGS) entry which is preliminary data.</text>
</comment>
<keyword evidence="2" id="KW-0503">Monooxygenase</keyword>
<evidence type="ECO:0000313" key="4">
    <source>
        <dbReference type="EMBL" id="GHO97460.1"/>
    </source>
</evidence>
<proteinExistence type="inferred from homology"/>
<dbReference type="SUPFAM" id="SSF51905">
    <property type="entry name" value="FAD/NAD(P)-binding domain"/>
    <property type="match status" value="1"/>
</dbReference>
<dbReference type="InterPro" id="IPR006905">
    <property type="entry name" value="Flavin_halogenase"/>
</dbReference>
<sequence>MDTSFAEREQAGVDRPYTFHVDRGKFDLQLLQHAHEAGAVVYEGVRVQRVFFFEPGQPEILFSVARRQQSRTKVRLVVDASGRRTPLGNQLKLRVQDPVFDQYAIHTWFEGYDRRLLARDQKQLDYIFIHFLPLTNSWVW</sequence>
<keyword evidence="5" id="KW-1185">Reference proteome</keyword>
<dbReference type="Proteomes" id="UP000597444">
    <property type="component" value="Unassembled WGS sequence"/>
</dbReference>
<dbReference type="Gene3D" id="3.50.50.60">
    <property type="entry name" value="FAD/NAD(P)-binding domain"/>
    <property type="match status" value="1"/>
</dbReference>
<evidence type="ECO:0000256" key="3">
    <source>
        <dbReference type="ARBA" id="ARBA00038396"/>
    </source>
</evidence>
<dbReference type="InterPro" id="IPR050816">
    <property type="entry name" value="Flavin-dep_Halogenase_NPB"/>
</dbReference>
<evidence type="ECO:0000313" key="5">
    <source>
        <dbReference type="Proteomes" id="UP000597444"/>
    </source>
</evidence>
<keyword evidence="1" id="KW-0560">Oxidoreductase</keyword>
<comment type="similarity">
    <text evidence="3">Belongs to the flavin-dependent halogenase family. Bacterial tryptophan halogenase subfamily.</text>
</comment>
<dbReference type="Pfam" id="PF04820">
    <property type="entry name" value="Trp_halogenase"/>
    <property type="match status" value="1"/>
</dbReference>
<evidence type="ECO:0000256" key="1">
    <source>
        <dbReference type="ARBA" id="ARBA00023002"/>
    </source>
</evidence>
<dbReference type="GO" id="GO:0004497">
    <property type="term" value="F:monooxygenase activity"/>
    <property type="evidence" value="ECO:0007669"/>
    <property type="project" value="UniProtKB-KW"/>
</dbReference>
<dbReference type="AlphaFoldDB" id="A0A8J3IS25"/>
<protein>
    <submittedName>
        <fullName evidence="4">Uncharacterized protein</fullName>
    </submittedName>
</protein>
<dbReference type="PANTHER" id="PTHR43747:SF5">
    <property type="entry name" value="FAD-BINDING DOMAIN-CONTAINING PROTEIN"/>
    <property type="match status" value="1"/>
</dbReference>
<name>A0A8J3IS25_9CHLR</name>
<organism evidence="4 5">
    <name type="scientific">Reticulibacter mediterranei</name>
    <dbReference type="NCBI Taxonomy" id="2778369"/>
    <lineage>
        <taxon>Bacteria</taxon>
        <taxon>Bacillati</taxon>
        <taxon>Chloroflexota</taxon>
        <taxon>Ktedonobacteria</taxon>
        <taxon>Ktedonobacterales</taxon>
        <taxon>Reticulibacteraceae</taxon>
        <taxon>Reticulibacter</taxon>
    </lineage>
</organism>